<name>A0ACC6JBN9_9FLAO</name>
<dbReference type="Proteomes" id="UP001184833">
    <property type="component" value="Unassembled WGS sequence"/>
</dbReference>
<evidence type="ECO:0000313" key="2">
    <source>
        <dbReference type="Proteomes" id="UP001184833"/>
    </source>
</evidence>
<sequence>MKIYFLIFCVFLSTGAFAQGIQTGKEDMLQKTSGEILKGKILRVTDNDITFVYAGETAEYVIKKIDVSKIVHSSGRVEDFAGNSTVQVRQKEPVSMVASPSEHHNRIAILPFTFLMDNQQGAEEIGIKAQQDAYAFLSQHSTGYNIIDPRTTNAALIQAGVTREKMIGFSMKNLGDILGTEYIIEGTISQAKGYMTSSTIGRNSATIKDDGGKIKETGISSSTSGSAQQYDVTVTLQIYMDNNVSIYNNSHKAFWPTTDGSYIAPLEYILKRCPLYTK</sequence>
<organism evidence="1 2">
    <name type="scientific">Chryseobacterium vietnamense</name>
    <dbReference type="NCBI Taxonomy" id="866785"/>
    <lineage>
        <taxon>Bacteria</taxon>
        <taxon>Pseudomonadati</taxon>
        <taxon>Bacteroidota</taxon>
        <taxon>Flavobacteriia</taxon>
        <taxon>Flavobacteriales</taxon>
        <taxon>Weeksellaceae</taxon>
        <taxon>Chryseobacterium group</taxon>
        <taxon>Chryseobacterium</taxon>
    </lineage>
</organism>
<protein>
    <submittedName>
        <fullName evidence="1">Uncharacterized protein</fullName>
    </submittedName>
</protein>
<reference evidence="1" key="1">
    <citation type="submission" date="2023-07" db="EMBL/GenBank/DDBJ databases">
        <title>Sorghum-associated microbial communities from plants grown in Nebraska, USA.</title>
        <authorList>
            <person name="Schachtman D."/>
        </authorList>
    </citation>
    <scope>NUCLEOTIDE SEQUENCE</scope>
    <source>
        <strain evidence="1">DS2329</strain>
    </source>
</reference>
<proteinExistence type="predicted"/>
<accession>A0ACC6JBN9</accession>
<keyword evidence="2" id="KW-1185">Reference proteome</keyword>
<evidence type="ECO:0000313" key="1">
    <source>
        <dbReference type="EMBL" id="MDR6460506.1"/>
    </source>
</evidence>
<comment type="caution">
    <text evidence="1">The sequence shown here is derived from an EMBL/GenBank/DDBJ whole genome shotgun (WGS) entry which is preliminary data.</text>
</comment>
<gene>
    <name evidence="1" type="ORF">J2786_003640</name>
</gene>
<dbReference type="EMBL" id="JAVDQX010000004">
    <property type="protein sequence ID" value="MDR6460506.1"/>
    <property type="molecule type" value="Genomic_DNA"/>
</dbReference>